<dbReference type="Proteomes" id="UP000198757">
    <property type="component" value="Unassembled WGS sequence"/>
</dbReference>
<dbReference type="EMBL" id="FMZO01000019">
    <property type="protein sequence ID" value="SDE04928.1"/>
    <property type="molecule type" value="Genomic_DNA"/>
</dbReference>
<gene>
    <name evidence="1" type="ORF">SAMN04487894_11926</name>
</gene>
<name>A0A1G6ZQH4_NIADE</name>
<evidence type="ECO:0000313" key="1">
    <source>
        <dbReference type="EMBL" id="SDE04928.1"/>
    </source>
</evidence>
<proteinExistence type="predicted"/>
<reference evidence="2" key="1">
    <citation type="submission" date="2016-10" db="EMBL/GenBank/DDBJ databases">
        <authorList>
            <person name="Varghese N."/>
            <person name="Submissions S."/>
        </authorList>
    </citation>
    <scope>NUCLEOTIDE SEQUENCE [LARGE SCALE GENOMIC DNA]</scope>
    <source>
        <strain evidence="2">DSM 25811 / CCM 8410 / LMG 26954 / E90</strain>
    </source>
</reference>
<keyword evidence="2" id="KW-1185">Reference proteome</keyword>
<dbReference type="RefSeq" id="WP_090392706.1">
    <property type="nucleotide sequence ID" value="NZ_FMZO01000019.1"/>
</dbReference>
<evidence type="ECO:0000313" key="2">
    <source>
        <dbReference type="Proteomes" id="UP000198757"/>
    </source>
</evidence>
<accession>A0A1G6ZQH4</accession>
<organism evidence="1 2">
    <name type="scientific">Niabella drilacis (strain DSM 25811 / CCM 8410 / CCUG 62505 / LMG 26954 / E90)</name>
    <dbReference type="NCBI Taxonomy" id="1285928"/>
    <lineage>
        <taxon>Bacteria</taxon>
        <taxon>Pseudomonadati</taxon>
        <taxon>Bacteroidota</taxon>
        <taxon>Chitinophagia</taxon>
        <taxon>Chitinophagales</taxon>
        <taxon>Chitinophagaceae</taxon>
        <taxon>Niabella</taxon>
    </lineage>
</organism>
<sequence length="88" mass="9873">MTFFWGVLFFDTKGQQRPYIIFTPAGDRGYSEPGCGARELISFFDDGPKELYDPGGQTDLPAQYPGRVARPDSALCSWQRTSCIPLNF</sequence>
<protein>
    <submittedName>
        <fullName evidence="1">Uncharacterized protein</fullName>
    </submittedName>
</protein>
<dbReference type="AlphaFoldDB" id="A0A1G6ZQH4"/>